<dbReference type="GO" id="GO:0016020">
    <property type="term" value="C:membrane"/>
    <property type="evidence" value="ECO:0007669"/>
    <property type="project" value="UniProtKB-SubCell"/>
</dbReference>
<organism evidence="7 8">
    <name type="scientific">Strongyloides stercoralis</name>
    <name type="common">Threadworm</name>
    <dbReference type="NCBI Taxonomy" id="6248"/>
    <lineage>
        <taxon>Eukaryota</taxon>
        <taxon>Metazoa</taxon>
        <taxon>Ecdysozoa</taxon>
        <taxon>Nematoda</taxon>
        <taxon>Chromadorea</taxon>
        <taxon>Rhabditida</taxon>
        <taxon>Tylenchina</taxon>
        <taxon>Panagrolaimomorpha</taxon>
        <taxon>Strongyloidoidea</taxon>
        <taxon>Strongyloididae</taxon>
        <taxon>Strongyloides</taxon>
    </lineage>
</organism>
<dbReference type="PANTHER" id="PTHR24224:SF37">
    <property type="entry name" value="G-PROTEIN COUPLED RECEPTORS FAMILY 1 PROFILE DOMAIN-CONTAINING PROTEIN"/>
    <property type="match status" value="1"/>
</dbReference>
<proteinExistence type="predicted"/>
<feature type="transmembrane region" description="Helical" evidence="5">
    <location>
        <begin position="12"/>
        <end position="34"/>
    </location>
</feature>
<dbReference type="WBParaSite" id="TCONS_00016438.p1">
    <property type="protein sequence ID" value="TCONS_00016438.p1"/>
    <property type="gene ID" value="XLOC_011040"/>
</dbReference>
<name>A0AAF5I4G0_STRER</name>
<dbReference type="PROSITE" id="PS50262">
    <property type="entry name" value="G_PROTEIN_RECEP_F1_2"/>
    <property type="match status" value="1"/>
</dbReference>
<keyword evidence="3 5" id="KW-1133">Transmembrane helix</keyword>
<feature type="transmembrane region" description="Helical" evidence="5">
    <location>
        <begin position="228"/>
        <end position="251"/>
    </location>
</feature>
<evidence type="ECO:0000313" key="8">
    <source>
        <dbReference type="WBParaSite" id="TCONS_00016438.p1"/>
    </source>
</evidence>
<reference evidence="8" key="1">
    <citation type="submission" date="2024-02" db="UniProtKB">
        <authorList>
            <consortium name="WormBaseParasite"/>
        </authorList>
    </citation>
    <scope>IDENTIFICATION</scope>
</reference>
<dbReference type="PANTHER" id="PTHR24224">
    <property type="entry name" value="CARDIOACCELERATORY PEPTIDE RECEPTOR-RELATED"/>
    <property type="match status" value="1"/>
</dbReference>
<comment type="subcellular location">
    <subcellularLocation>
        <location evidence="1">Membrane</location>
    </subcellularLocation>
</comment>
<dbReference type="Gene3D" id="1.20.1070.10">
    <property type="entry name" value="Rhodopsin 7-helix transmembrane proteins"/>
    <property type="match status" value="1"/>
</dbReference>
<feature type="domain" description="G-protein coupled receptors family 1 profile" evidence="6">
    <location>
        <begin position="30"/>
        <end position="288"/>
    </location>
</feature>
<protein>
    <submittedName>
        <fullName evidence="8">G_PROTEIN_RECEP_F1_2 domain-containing protein</fullName>
    </submittedName>
</protein>
<evidence type="ECO:0000256" key="1">
    <source>
        <dbReference type="ARBA" id="ARBA00004370"/>
    </source>
</evidence>
<keyword evidence="4 5" id="KW-0472">Membrane</keyword>
<evidence type="ECO:0000256" key="2">
    <source>
        <dbReference type="ARBA" id="ARBA00022692"/>
    </source>
</evidence>
<evidence type="ECO:0000259" key="6">
    <source>
        <dbReference type="PROSITE" id="PS50262"/>
    </source>
</evidence>
<keyword evidence="2 5" id="KW-0812">Transmembrane</keyword>
<dbReference type="SUPFAM" id="SSF81321">
    <property type="entry name" value="Family A G protein-coupled receptor-like"/>
    <property type="match status" value="1"/>
</dbReference>
<feature type="transmembrane region" description="Helical" evidence="5">
    <location>
        <begin position="177"/>
        <end position="201"/>
    </location>
</feature>
<feature type="transmembrane region" description="Helical" evidence="5">
    <location>
        <begin position="88"/>
        <end position="113"/>
    </location>
</feature>
<dbReference type="AlphaFoldDB" id="A0AAF5I4G0"/>
<feature type="transmembrane region" description="Helical" evidence="5">
    <location>
        <begin position="271"/>
        <end position="293"/>
    </location>
</feature>
<evidence type="ECO:0000256" key="3">
    <source>
        <dbReference type="ARBA" id="ARBA00022989"/>
    </source>
</evidence>
<evidence type="ECO:0000256" key="5">
    <source>
        <dbReference type="SAM" id="Phobius"/>
    </source>
</evidence>
<feature type="transmembrane region" description="Helical" evidence="5">
    <location>
        <begin position="55"/>
        <end position="76"/>
    </location>
</feature>
<evidence type="ECO:0000256" key="4">
    <source>
        <dbReference type="ARBA" id="ARBA00023136"/>
    </source>
</evidence>
<accession>A0AAF5I4G0</accession>
<dbReference type="InterPro" id="IPR017452">
    <property type="entry name" value="GPCR_Rhodpsn_7TM"/>
</dbReference>
<dbReference type="Proteomes" id="UP000035681">
    <property type="component" value="Unplaced"/>
</dbReference>
<dbReference type="InterPro" id="IPR052665">
    <property type="entry name" value="Neuropeptide-GPCR"/>
</dbReference>
<keyword evidence="7" id="KW-1185">Reference proteome</keyword>
<feature type="transmembrane region" description="Helical" evidence="5">
    <location>
        <begin position="134"/>
        <end position="157"/>
    </location>
</feature>
<evidence type="ECO:0000313" key="7">
    <source>
        <dbReference type="Proteomes" id="UP000035681"/>
    </source>
</evidence>
<sequence>MNYHPHRKSVGIRFDFTTMFILIILIGLCMNFYVIFKMHKLRKKDPDRFSNGIGICLWIMAISDVFSLISTVFYLSPHIWMPYMDVPFVNIFCKCIFFIMKTAYSQSMWVWLLMSGLRYTAAYRPLKYTTLWRIPIIVMTSTFSGVSLLNVWLFFNISASSETCINTIPDINKYYEVAYVFISYGIPTIFIFYMDIAVLFCRSMTSKTSDSLLDSVVIRPEKERKKSVYKILIIIVTCLTLNTPENIFRIIDNFDIMIYENGNWLISSIRAISKLLFFSQFSFNAFYLTTFVYDKSVNTKNNSSRQLSISVRARIEESGHLIRERSSTITTGKVLSSTLTVSVPRNASFCIAESQLNKNNYI</sequence>